<feature type="domain" description="RING-CH-type" evidence="6">
    <location>
        <begin position="64"/>
        <end position="124"/>
    </location>
</feature>
<gene>
    <name evidence="7" type="ORF">CK203_013725</name>
</gene>
<protein>
    <recommendedName>
        <fullName evidence="6">RING-CH-type domain-containing protein</fullName>
    </recommendedName>
</protein>
<feature type="transmembrane region" description="Helical" evidence="5">
    <location>
        <begin position="189"/>
        <end position="211"/>
    </location>
</feature>
<evidence type="ECO:0000259" key="6">
    <source>
        <dbReference type="PROSITE" id="PS51292"/>
    </source>
</evidence>
<reference evidence="7 8" key="1">
    <citation type="journal article" date="2018" name="PLoS Genet.">
        <title>Population sequencing reveals clonal diversity and ancestral inbreeding in the grapevine cultivar Chardonnay.</title>
        <authorList>
            <person name="Roach M.J."/>
            <person name="Johnson D.L."/>
            <person name="Bohlmann J."/>
            <person name="van Vuuren H.J."/>
            <person name="Jones S.J."/>
            <person name="Pretorius I.S."/>
            <person name="Schmidt S.A."/>
            <person name="Borneman A.R."/>
        </authorList>
    </citation>
    <scope>NUCLEOTIDE SEQUENCE [LARGE SCALE GENOMIC DNA]</scope>
    <source>
        <strain evidence="8">cv. Chardonnay</strain>
        <tissue evidence="7">Leaf</tissue>
    </source>
</reference>
<keyword evidence="1" id="KW-0479">Metal-binding</keyword>
<evidence type="ECO:0000313" key="7">
    <source>
        <dbReference type="EMBL" id="RVX09103.1"/>
    </source>
</evidence>
<keyword evidence="5" id="KW-1133">Transmembrane helix</keyword>
<evidence type="ECO:0000256" key="4">
    <source>
        <dbReference type="SAM" id="MobiDB-lite"/>
    </source>
</evidence>
<keyword evidence="5" id="KW-0812">Transmembrane</keyword>
<evidence type="ECO:0000256" key="3">
    <source>
        <dbReference type="ARBA" id="ARBA00022833"/>
    </source>
</evidence>
<name>A0A438JJH2_VITVI</name>
<dbReference type="AlphaFoldDB" id="A0A438JJH2"/>
<dbReference type="SMART" id="SM00744">
    <property type="entry name" value="RINGv"/>
    <property type="match status" value="1"/>
</dbReference>
<dbReference type="Gene3D" id="3.30.40.10">
    <property type="entry name" value="Zinc/RING finger domain, C3HC4 (zinc finger)"/>
    <property type="match status" value="1"/>
</dbReference>
<dbReference type="InterPro" id="IPR011016">
    <property type="entry name" value="Znf_RING-CH"/>
</dbReference>
<dbReference type="Pfam" id="PF12906">
    <property type="entry name" value="RINGv"/>
    <property type="match status" value="1"/>
</dbReference>
<dbReference type="InterPro" id="IPR013083">
    <property type="entry name" value="Znf_RING/FYVE/PHD"/>
</dbReference>
<keyword evidence="3" id="KW-0862">Zinc</keyword>
<keyword evidence="2" id="KW-0863">Zinc-finger</keyword>
<dbReference type="GO" id="GO:0008270">
    <property type="term" value="F:zinc ion binding"/>
    <property type="evidence" value="ECO:0007669"/>
    <property type="project" value="UniProtKB-KW"/>
</dbReference>
<dbReference type="Proteomes" id="UP000288805">
    <property type="component" value="Unassembled WGS sequence"/>
</dbReference>
<comment type="caution">
    <text evidence="7">The sequence shown here is derived from an EMBL/GenBank/DDBJ whole genome shotgun (WGS) entry which is preliminary data.</text>
</comment>
<evidence type="ECO:0000256" key="1">
    <source>
        <dbReference type="ARBA" id="ARBA00022723"/>
    </source>
</evidence>
<dbReference type="EMBL" id="QGNW01000039">
    <property type="protein sequence ID" value="RVX09103.1"/>
    <property type="molecule type" value="Genomic_DNA"/>
</dbReference>
<dbReference type="SUPFAM" id="SSF57850">
    <property type="entry name" value="RING/U-box"/>
    <property type="match status" value="1"/>
</dbReference>
<organism evidence="7 8">
    <name type="scientific">Vitis vinifera</name>
    <name type="common">Grape</name>
    <dbReference type="NCBI Taxonomy" id="29760"/>
    <lineage>
        <taxon>Eukaryota</taxon>
        <taxon>Viridiplantae</taxon>
        <taxon>Streptophyta</taxon>
        <taxon>Embryophyta</taxon>
        <taxon>Tracheophyta</taxon>
        <taxon>Spermatophyta</taxon>
        <taxon>Magnoliopsida</taxon>
        <taxon>eudicotyledons</taxon>
        <taxon>Gunneridae</taxon>
        <taxon>Pentapetalae</taxon>
        <taxon>rosids</taxon>
        <taxon>Vitales</taxon>
        <taxon>Vitaceae</taxon>
        <taxon>Viteae</taxon>
        <taxon>Vitis</taxon>
    </lineage>
</organism>
<dbReference type="PANTHER" id="PTHR46214">
    <property type="entry name" value="ZINC FINGER, RING-CH-TYPE"/>
    <property type="match status" value="1"/>
</dbReference>
<keyword evidence="5" id="KW-0472">Membrane</keyword>
<accession>A0A438JJH2</accession>
<evidence type="ECO:0000256" key="2">
    <source>
        <dbReference type="ARBA" id="ARBA00022771"/>
    </source>
</evidence>
<evidence type="ECO:0000256" key="5">
    <source>
        <dbReference type="SAM" id="Phobius"/>
    </source>
</evidence>
<sequence length="236" mass="25786">MQKNGVELEELEQGDAQGSSGEVASGDHMDITLTTILVSNGDSRIQVVVSDGDQLSPKKPHLSRTPSSHDECRVCNADMEEDLIELGCHCRGWLAKAHRTCIDTWFRTRGSNKCEICKQVAANVPPPESLPSVSILLFQTEALDICFRYASSGKLSLLWKEGGSLRGFDNPHFWSPAGCAGINCFWCVFTVNIMIGIMSVLGFGNALCIAGRFSQSSRRIMQVAETNMNLGYLPAL</sequence>
<dbReference type="PROSITE" id="PS51292">
    <property type="entry name" value="ZF_RING_CH"/>
    <property type="match status" value="1"/>
</dbReference>
<dbReference type="PANTHER" id="PTHR46214:SF16">
    <property type="entry name" value="OS10G0481450 PROTEIN"/>
    <property type="match status" value="1"/>
</dbReference>
<evidence type="ECO:0000313" key="8">
    <source>
        <dbReference type="Proteomes" id="UP000288805"/>
    </source>
</evidence>
<proteinExistence type="predicted"/>
<feature type="region of interest" description="Disordered" evidence="4">
    <location>
        <begin position="1"/>
        <end position="26"/>
    </location>
</feature>